<protein>
    <submittedName>
        <fullName evidence="4">Cysteine hydrolase</fullName>
    </submittedName>
</protein>
<keyword evidence="4" id="KW-0614">Plasmid</keyword>
<reference evidence="4 5" key="2">
    <citation type="submission" date="2018-06" db="EMBL/GenBank/DDBJ databases">
        <title>Comparative genomics of rhizobia nodulating Arachis hypogaea in China.</title>
        <authorList>
            <person name="Li Y."/>
        </authorList>
    </citation>
    <scope>NUCLEOTIDE SEQUENCE [LARGE SCALE GENOMIC DNA]</scope>
    <source>
        <strain evidence="4 5">CCBAU 51658</strain>
        <plasmid evidence="4 5">unnamed</plasmid>
    </source>
</reference>
<dbReference type="CDD" id="cd00431">
    <property type="entry name" value="cysteine_hydrolases"/>
    <property type="match status" value="1"/>
</dbReference>
<dbReference type="PANTHER" id="PTHR43540:SF1">
    <property type="entry name" value="ISOCHORISMATASE HYDROLASE"/>
    <property type="match status" value="1"/>
</dbReference>
<dbReference type="InterPro" id="IPR050272">
    <property type="entry name" value="Isochorismatase-like_hydrls"/>
</dbReference>
<dbReference type="RefSeq" id="WP_128929840.1">
    <property type="nucleotide sequence ID" value="NZ_BMHC01000039.1"/>
</dbReference>
<evidence type="ECO:0000259" key="2">
    <source>
        <dbReference type="Pfam" id="PF00857"/>
    </source>
</evidence>
<dbReference type="InterPro" id="IPR000868">
    <property type="entry name" value="Isochorismatase-like_dom"/>
</dbReference>
<dbReference type="GO" id="GO:0016787">
    <property type="term" value="F:hydrolase activity"/>
    <property type="evidence" value="ECO:0007669"/>
    <property type="project" value="UniProtKB-KW"/>
</dbReference>
<feature type="domain" description="Isochorismatase-like" evidence="2">
    <location>
        <begin position="13"/>
        <end position="189"/>
    </location>
</feature>
<evidence type="ECO:0000256" key="1">
    <source>
        <dbReference type="ARBA" id="ARBA00022801"/>
    </source>
</evidence>
<proteinExistence type="predicted"/>
<evidence type="ECO:0000313" key="5">
    <source>
        <dbReference type="Proteomes" id="UP000593880"/>
    </source>
</evidence>
<name>A0A410VHQ0_9BRAD</name>
<dbReference type="PANTHER" id="PTHR43540">
    <property type="entry name" value="PEROXYUREIDOACRYLATE/UREIDOACRYLATE AMIDOHYDROLASE-RELATED"/>
    <property type="match status" value="1"/>
</dbReference>
<evidence type="ECO:0000313" key="3">
    <source>
        <dbReference type="EMBL" id="GGI34139.1"/>
    </source>
</evidence>
<gene>
    <name evidence="3" type="ORF">GCM10010987_77920</name>
    <name evidence="4" type="ORF">XH86_37560</name>
</gene>
<dbReference type="AlphaFoldDB" id="A0A410VHQ0"/>
<dbReference type="Proteomes" id="UP000593880">
    <property type="component" value="Plasmid unnamed"/>
</dbReference>
<keyword evidence="5" id="KW-1185">Reference proteome</keyword>
<dbReference type="EMBL" id="CP030058">
    <property type="protein sequence ID" value="QOZ64433.1"/>
    <property type="molecule type" value="Genomic_DNA"/>
</dbReference>
<accession>A0A410VHQ0</accession>
<geneLocation type="plasmid" evidence="4 5">
    <name>unnamed</name>
</geneLocation>
<dbReference type="Pfam" id="PF00857">
    <property type="entry name" value="Isochorismatase"/>
    <property type="match status" value="1"/>
</dbReference>
<evidence type="ECO:0000313" key="4">
    <source>
        <dbReference type="EMBL" id="QOZ64433.1"/>
    </source>
</evidence>
<dbReference type="InterPro" id="IPR036380">
    <property type="entry name" value="Isochorismatase-like_sf"/>
</dbReference>
<dbReference type="Proteomes" id="UP000625079">
    <property type="component" value="Unassembled WGS sequence"/>
</dbReference>
<keyword evidence="1 4" id="KW-0378">Hydrolase</keyword>
<dbReference type="EMBL" id="BMHC01000039">
    <property type="protein sequence ID" value="GGI34139.1"/>
    <property type="molecule type" value="Genomic_DNA"/>
</dbReference>
<dbReference type="SUPFAM" id="SSF52499">
    <property type="entry name" value="Isochorismatase-like hydrolases"/>
    <property type="match status" value="1"/>
</dbReference>
<evidence type="ECO:0000313" key="6">
    <source>
        <dbReference type="Proteomes" id="UP000625079"/>
    </source>
</evidence>
<reference evidence="3" key="3">
    <citation type="submission" date="2022-12" db="EMBL/GenBank/DDBJ databases">
        <authorList>
            <person name="Sun Q."/>
            <person name="Zhou Y."/>
        </authorList>
    </citation>
    <scope>NUCLEOTIDE SEQUENCE</scope>
    <source>
        <strain evidence="3">CGMCC 1.15034</strain>
    </source>
</reference>
<sequence>MKNYDGPIDPQKTALLVVDLQNHEISEEEQRKYPEYVDRVKHQIVPNVQRLLQAARSCGVEVMYTVIESLTKDGRDRSLCHRKLVIPKGSWGAQVIPEIAPGEDDIVLPKTASGVFSSTILERVLRNMGIEEVIVVGVLTDQCIDMALRDGVDRSFHMICVTDCCAAYTEERHNYSLRMQYGAVRKVTTEEIVSELSGKLFARNS</sequence>
<dbReference type="Gene3D" id="3.40.50.850">
    <property type="entry name" value="Isochorismatase-like"/>
    <property type="match status" value="1"/>
</dbReference>
<reference evidence="3" key="1">
    <citation type="journal article" date="2014" name="Int. J. Syst. Evol. Microbiol.">
        <title>Complete genome sequence of Corynebacterium casei LMG S-19264T (=DSM 44701T), isolated from a smear-ripened cheese.</title>
        <authorList>
            <consortium name="US DOE Joint Genome Institute (JGI-PGF)"/>
            <person name="Walter F."/>
            <person name="Albersmeier A."/>
            <person name="Kalinowski J."/>
            <person name="Ruckert C."/>
        </authorList>
    </citation>
    <scope>NUCLEOTIDE SEQUENCE</scope>
    <source>
        <strain evidence="3">CGMCC 1.15034</strain>
    </source>
</reference>
<organism evidence="3 6">
    <name type="scientific">Bradyrhizobium guangdongense</name>
    <dbReference type="NCBI Taxonomy" id="1325090"/>
    <lineage>
        <taxon>Bacteria</taxon>
        <taxon>Pseudomonadati</taxon>
        <taxon>Pseudomonadota</taxon>
        <taxon>Alphaproteobacteria</taxon>
        <taxon>Hyphomicrobiales</taxon>
        <taxon>Nitrobacteraceae</taxon>
        <taxon>Bradyrhizobium</taxon>
    </lineage>
</organism>
<dbReference type="OrthoDB" id="9807387at2"/>